<reference evidence="8 9" key="1">
    <citation type="journal article" date="2018" name="Sci. Rep.">
        <title>Comparative genomics provides insights into the lifestyle and reveals functional heterogeneity of dark septate endophytic fungi.</title>
        <authorList>
            <person name="Knapp D.G."/>
            <person name="Nemeth J.B."/>
            <person name="Barry K."/>
            <person name="Hainaut M."/>
            <person name="Henrissat B."/>
            <person name="Johnson J."/>
            <person name="Kuo A."/>
            <person name="Lim J.H.P."/>
            <person name="Lipzen A."/>
            <person name="Nolan M."/>
            <person name="Ohm R.A."/>
            <person name="Tamas L."/>
            <person name="Grigoriev I.V."/>
            <person name="Spatafora J.W."/>
            <person name="Nagy L.G."/>
            <person name="Kovacs G.M."/>
        </authorList>
    </citation>
    <scope>NUCLEOTIDE SEQUENCE [LARGE SCALE GENOMIC DNA]</scope>
    <source>
        <strain evidence="8 9">DSE2036</strain>
    </source>
</reference>
<dbReference type="PANTHER" id="PTHR12265">
    <property type="entry name" value="TRANSMEMBRANE PROTEIN 53"/>
    <property type="match status" value="1"/>
</dbReference>
<sequence>MSLHDFVRFGPHIFLYTPPEYRVGHLIILCTWMGAADKHIDKYIKIYRQQVPTAKILLLRSVVWSMIDSYSSQQRAMIPAQQVVCDILKEHGDLENGSANEKPRILLHMMSNGGVNSATNMLTVLEKRLRAPLRLVGVVCDSAPNSSSYSKTCTAFKHSFSSGFPLNLITTAFIHVVIALLYLWIAVGNEAPEDYWRRSVLDEKMIECKRICYIASKIDKITDWKDVVSHAGEA</sequence>
<dbReference type="GO" id="GO:0031965">
    <property type="term" value="C:nuclear membrane"/>
    <property type="evidence" value="ECO:0007669"/>
    <property type="project" value="UniProtKB-SubCell"/>
</dbReference>
<keyword evidence="5" id="KW-0539">Nucleus</keyword>
<evidence type="ECO:0000313" key="8">
    <source>
        <dbReference type="EMBL" id="PVH91330.1"/>
    </source>
</evidence>
<accession>A0A2V1CZY0</accession>
<evidence type="ECO:0000313" key="9">
    <source>
        <dbReference type="Proteomes" id="UP000244855"/>
    </source>
</evidence>
<organism evidence="8 9">
    <name type="scientific">Periconia macrospinosa</name>
    <dbReference type="NCBI Taxonomy" id="97972"/>
    <lineage>
        <taxon>Eukaryota</taxon>
        <taxon>Fungi</taxon>
        <taxon>Dikarya</taxon>
        <taxon>Ascomycota</taxon>
        <taxon>Pezizomycotina</taxon>
        <taxon>Dothideomycetes</taxon>
        <taxon>Pleosporomycetidae</taxon>
        <taxon>Pleosporales</taxon>
        <taxon>Massarineae</taxon>
        <taxon>Periconiaceae</taxon>
        <taxon>Periconia</taxon>
    </lineage>
</organism>
<feature type="non-terminal residue" evidence="8">
    <location>
        <position position="234"/>
    </location>
</feature>
<evidence type="ECO:0000256" key="3">
    <source>
        <dbReference type="ARBA" id="ARBA00022989"/>
    </source>
</evidence>
<dbReference type="Proteomes" id="UP000244855">
    <property type="component" value="Unassembled WGS sequence"/>
</dbReference>
<gene>
    <name evidence="8" type="ORF">DM02DRAFT_546041</name>
</gene>
<keyword evidence="4 7" id="KW-0472">Membrane</keyword>
<evidence type="ECO:0000256" key="5">
    <source>
        <dbReference type="ARBA" id="ARBA00023242"/>
    </source>
</evidence>
<dbReference type="PANTHER" id="PTHR12265:SF30">
    <property type="entry name" value="TRANSMEMBRANE PROTEIN 53"/>
    <property type="match status" value="1"/>
</dbReference>
<proteinExistence type="predicted"/>
<dbReference type="Pfam" id="PF05705">
    <property type="entry name" value="DUF829"/>
    <property type="match status" value="1"/>
</dbReference>
<evidence type="ECO:0000256" key="4">
    <source>
        <dbReference type="ARBA" id="ARBA00023136"/>
    </source>
</evidence>
<dbReference type="AlphaFoldDB" id="A0A2V1CZY0"/>
<comment type="subcellular location">
    <subcellularLocation>
        <location evidence="6">Endomembrane system</location>
        <topology evidence="6">Single-pass membrane protein</topology>
    </subcellularLocation>
    <subcellularLocation>
        <location evidence="1">Nucleus membrane</location>
    </subcellularLocation>
</comment>
<keyword evidence="3 7" id="KW-1133">Transmembrane helix</keyword>
<evidence type="ECO:0000256" key="7">
    <source>
        <dbReference type="SAM" id="Phobius"/>
    </source>
</evidence>
<evidence type="ECO:0000256" key="6">
    <source>
        <dbReference type="ARBA" id="ARBA00037847"/>
    </source>
</evidence>
<keyword evidence="2 7" id="KW-0812">Transmembrane</keyword>
<dbReference type="InterPro" id="IPR008547">
    <property type="entry name" value="DUF829_TMEM53"/>
</dbReference>
<name>A0A2V1CZY0_9PLEO</name>
<feature type="transmembrane region" description="Helical" evidence="7">
    <location>
        <begin position="166"/>
        <end position="187"/>
    </location>
</feature>
<evidence type="ECO:0008006" key="10">
    <source>
        <dbReference type="Google" id="ProtNLM"/>
    </source>
</evidence>
<protein>
    <recommendedName>
        <fullName evidence="10">DUF829-domain-containing protein</fullName>
    </recommendedName>
</protein>
<dbReference type="EMBL" id="KZ805892">
    <property type="protein sequence ID" value="PVH91330.1"/>
    <property type="molecule type" value="Genomic_DNA"/>
</dbReference>
<dbReference type="OrthoDB" id="77878at2759"/>
<evidence type="ECO:0000256" key="1">
    <source>
        <dbReference type="ARBA" id="ARBA00004126"/>
    </source>
</evidence>
<keyword evidence="9" id="KW-1185">Reference proteome</keyword>
<evidence type="ECO:0000256" key="2">
    <source>
        <dbReference type="ARBA" id="ARBA00022692"/>
    </source>
</evidence>